<feature type="transmembrane region" description="Helical" evidence="1">
    <location>
        <begin position="60"/>
        <end position="78"/>
    </location>
</feature>
<keyword evidence="1" id="KW-0812">Transmembrane</keyword>
<gene>
    <name evidence="2" type="ORF">OCV61_14300</name>
</gene>
<accession>A0ABT2TYP3</accession>
<comment type="caution">
    <text evidence="2">The sequence shown here is derived from an EMBL/GenBank/DDBJ whole genome shotgun (WGS) entry which is preliminary data.</text>
</comment>
<protein>
    <submittedName>
        <fullName evidence="2">Alkaline shock response membrane anchor protein AmaP</fullName>
    </submittedName>
</protein>
<sequence>MKKWAKNPWVLGIGTTVIGGVLLSLLLDWIQGIDWLSTFKNVMRFIFNGVVSFLNFEIKVWWLLIAIAIIVVGLFVVAKISGSQSNNIPPTFLQYTKDYMLGYSWEWTYSKMYDGKYTISNLHPVCTKCGMRLKQGGLYGTEMECLRCNTTQNWEDSVEYDAQLLIEDNIRKNYSQNQ</sequence>
<evidence type="ECO:0000256" key="1">
    <source>
        <dbReference type="SAM" id="Phobius"/>
    </source>
</evidence>
<evidence type="ECO:0000313" key="3">
    <source>
        <dbReference type="Proteomes" id="UP001652409"/>
    </source>
</evidence>
<organism evidence="2 3">
    <name type="scientific">Blautia ammoniilytica</name>
    <dbReference type="NCBI Taxonomy" id="2981782"/>
    <lineage>
        <taxon>Bacteria</taxon>
        <taxon>Bacillati</taxon>
        <taxon>Bacillota</taxon>
        <taxon>Clostridia</taxon>
        <taxon>Lachnospirales</taxon>
        <taxon>Lachnospiraceae</taxon>
        <taxon>Blautia</taxon>
    </lineage>
</organism>
<dbReference type="EMBL" id="JAOQJL010000033">
    <property type="protein sequence ID" value="MCU6766559.1"/>
    <property type="molecule type" value="Genomic_DNA"/>
</dbReference>
<proteinExistence type="predicted"/>
<keyword evidence="3" id="KW-1185">Reference proteome</keyword>
<dbReference type="Proteomes" id="UP001652409">
    <property type="component" value="Unassembled WGS sequence"/>
</dbReference>
<evidence type="ECO:0000313" key="2">
    <source>
        <dbReference type="EMBL" id="MCU6766559.1"/>
    </source>
</evidence>
<reference evidence="2 3" key="1">
    <citation type="journal article" date="2021" name="ISME Commun">
        <title>Automated analysis of genomic sequences facilitates high-throughput and comprehensive description of bacteria.</title>
        <authorList>
            <person name="Hitch T.C.A."/>
        </authorList>
    </citation>
    <scope>NUCLEOTIDE SEQUENCE [LARGE SCALE GENOMIC DNA]</scope>
    <source>
        <strain evidence="2 3">Sanger_23</strain>
    </source>
</reference>
<feature type="transmembrane region" description="Helical" evidence="1">
    <location>
        <begin position="9"/>
        <end position="30"/>
    </location>
</feature>
<dbReference type="RefSeq" id="WP_158422370.1">
    <property type="nucleotide sequence ID" value="NZ_JAOQJL010000033.1"/>
</dbReference>
<keyword evidence="1" id="KW-1133">Transmembrane helix</keyword>
<keyword evidence="1" id="KW-0472">Membrane</keyword>
<name>A0ABT2TYP3_9FIRM</name>